<dbReference type="InterPro" id="IPR011033">
    <property type="entry name" value="PRC_barrel-like_sf"/>
</dbReference>
<dbReference type="Gene3D" id="2.30.30.240">
    <property type="entry name" value="PRC-barrel domain"/>
    <property type="match status" value="1"/>
</dbReference>
<feature type="domain" description="PRC-barrel" evidence="1">
    <location>
        <begin position="84"/>
        <end position="128"/>
    </location>
</feature>
<dbReference type="STRING" id="1783515.A4E84_36820"/>
<dbReference type="EMBL" id="CP015098">
    <property type="protein sequence ID" value="AMW14557.1"/>
    <property type="molecule type" value="Genomic_DNA"/>
</dbReference>
<dbReference type="AlphaFoldDB" id="A0A143CAT4"/>
<protein>
    <recommendedName>
        <fullName evidence="1">PRC-barrel domain-containing protein</fullName>
    </recommendedName>
</protein>
<dbReference type="InterPro" id="IPR027275">
    <property type="entry name" value="PRC-brl_dom"/>
</dbReference>
<dbReference type="Proteomes" id="UP000076096">
    <property type="component" value="Chromosome"/>
</dbReference>
<proteinExistence type="predicted"/>
<sequence length="146" mass="15526">MLLSRAQGRAVVDLATAETIGTVAACTVAPSPSRISGLRLKTRGRGHHSLHWEDVQSFGPDAVSIEEADRIRDEKDMDTGDHAHAVHDPVGKAVLTETGLEKGTVMDVEFDEQSGRVAHLLTGEEQIPGDHLIGVGSYAVVVTAPQ</sequence>
<name>A0A143CAT4_9ACTN</name>
<evidence type="ECO:0000313" key="2">
    <source>
        <dbReference type="EMBL" id="AMW14557.1"/>
    </source>
</evidence>
<dbReference type="SUPFAM" id="SSF50346">
    <property type="entry name" value="PRC-barrel domain"/>
    <property type="match status" value="1"/>
</dbReference>
<dbReference type="RefSeq" id="WP_062930697.1">
    <property type="nucleotide sequence ID" value="NZ_CP015098.1"/>
</dbReference>
<dbReference type="Pfam" id="PF05239">
    <property type="entry name" value="PRC"/>
    <property type="match status" value="1"/>
</dbReference>
<evidence type="ECO:0000259" key="1">
    <source>
        <dbReference type="Pfam" id="PF05239"/>
    </source>
</evidence>
<organism evidence="2 3">
    <name type="scientific">Streptomyces qaidamensis</name>
    <dbReference type="NCBI Taxonomy" id="1783515"/>
    <lineage>
        <taxon>Bacteria</taxon>
        <taxon>Bacillati</taxon>
        <taxon>Actinomycetota</taxon>
        <taxon>Actinomycetes</taxon>
        <taxon>Kitasatosporales</taxon>
        <taxon>Streptomycetaceae</taxon>
        <taxon>Streptomyces</taxon>
        <taxon>Streptomyces aurantiacus group</taxon>
    </lineage>
</organism>
<dbReference type="KEGG" id="stsi:A4E84_36820"/>
<reference evidence="3" key="1">
    <citation type="submission" date="2016-04" db="EMBL/GenBank/DDBJ databases">
        <authorList>
            <person name="Zhang B."/>
        </authorList>
    </citation>
    <scope>NUCLEOTIDE SEQUENCE [LARGE SCALE GENOMIC DNA]</scope>
    <source>
        <strain evidence="3">S10</strain>
    </source>
</reference>
<keyword evidence="3" id="KW-1185">Reference proteome</keyword>
<gene>
    <name evidence="2" type="ORF">A4E84_36820</name>
</gene>
<evidence type="ECO:0000313" key="3">
    <source>
        <dbReference type="Proteomes" id="UP000076096"/>
    </source>
</evidence>
<accession>A0A143CAT4</accession>